<evidence type="ECO:0000256" key="1">
    <source>
        <dbReference type="SAM" id="Coils"/>
    </source>
</evidence>
<protein>
    <recommendedName>
        <fullName evidence="4">Mobilization protein</fullName>
    </recommendedName>
</protein>
<feature type="coiled-coil region" evidence="1">
    <location>
        <begin position="8"/>
        <end position="35"/>
    </location>
</feature>
<dbReference type="Proteomes" id="UP001293791">
    <property type="component" value="Unassembled WGS sequence"/>
</dbReference>
<evidence type="ECO:0000313" key="2">
    <source>
        <dbReference type="EMBL" id="MDZ5762168.1"/>
    </source>
</evidence>
<name>A0ABU5L7R6_9RICK</name>
<keyword evidence="1" id="KW-0175">Coiled coil</keyword>
<evidence type="ECO:0008006" key="4">
    <source>
        <dbReference type="Google" id="ProtNLM"/>
    </source>
</evidence>
<dbReference type="RefSeq" id="WP_322497647.1">
    <property type="nucleotide sequence ID" value="NZ_JARGYT010000024.1"/>
</dbReference>
<accession>A0ABU5L7R6</accession>
<proteinExistence type="predicted"/>
<evidence type="ECO:0000313" key="3">
    <source>
        <dbReference type="Proteomes" id="UP001293791"/>
    </source>
</evidence>
<organism evidence="2 3">
    <name type="scientific">Candidatus Cyrtobacter comes</name>
    <dbReference type="NCBI Taxonomy" id="675776"/>
    <lineage>
        <taxon>Bacteria</taxon>
        <taxon>Pseudomonadati</taxon>
        <taxon>Pseudomonadota</taxon>
        <taxon>Alphaproteobacteria</taxon>
        <taxon>Rickettsiales</taxon>
        <taxon>Candidatus Midichloriaceae</taxon>
        <taxon>Candidatus Cyrtobacter</taxon>
    </lineage>
</organism>
<sequence>MRGRKVDLDKLQKLQKAITARIEKAKKQKDKKEKEDDIRRGELIGAFYLKKLKAEGGVEQLAVQMDEFLTKKKDRELFGLSAKGSKVE</sequence>
<keyword evidence="3" id="KW-1185">Reference proteome</keyword>
<reference evidence="2 3" key="1">
    <citation type="submission" date="2023-02" db="EMBL/GenBank/DDBJ databases">
        <title>Host association and intracellularity evolved multiple times independently in the Rickettsiales.</title>
        <authorList>
            <person name="Castelli M."/>
            <person name="Nardi T."/>
            <person name="Gammuto L."/>
            <person name="Bellinzona G."/>
            <person name="Sabaneyeva E."/>
            <person name="Potekhin A."/>
            <person name="Serra V."/>
            <person name="Petroni G."/>
            <person name="Sassera D."/>
        </authorList>
    </citation>
    <scope>NUCLEOTIDE SEQUENCE [LARGE SCALE GENOMIC DNA]</scope>
    <source>
        <strain evidence="2 3">BOD18</strain>
    </source>
</reference>
<dbReference type="EMBL" id="JARGYT010000024">
    <property type="protein sequence ID" value="MDZ5762168.1"/>
    <property type="molecule type" value="Genomic_DNA"/>
</dbReference>
<comment type="caution">
    <text evidence="2">The sequence shown here is derived from an EMBL/GenBank/DDBJ whole genome shotgun (WGS) entry which is preliminary data.</text>
</comment>
<gene>
    <name evidence="2" type="ORF">Cyrtocomes_00539</name>
</gene>